<dbReference type="EC" id="6.3.2.10" evidence="10 11"/>
<comment type="subcellular location">
    <subcellularLocation>
        <location evidence="10 11">Cytoplasm</location>
    </subcellularLocation>
</comment>
<keyword evidence="2 10" id="KW-0436">Ligase</keyword>
<organism evidence="14 15">
    <name type="scientific">Candidatus Ornithomonoglobus intestinigallinarum</name>
    <dbReference type="NCBI Taxonomy" id="2840894"/>
    <lineage>
        <taxon>Bacteria</taxon>
        <taxon>Bacillati</taxon>
        <taxon>Bacillota</taxon>
        <taxon>Clostridia</taxon>
        <taxon>Candidatus Ornithomonoglobus</taxon>
    </lineage>
</organism>
<dbReference type="InterPro" id="IPR005863">
    <property type="entry name" value="UDP-N-AcMur_synth"/>
</dbReference>
<reference evidence="14" key="1">
    <citation type="submission" date="2020-10" db="EMBL/GenBank/DDBJ databases">
        <authorList>
            <person name="Gilroy R."/>
        </authorList>
    </citation>
    <scope>NUCLEOTIDE SEQUENCE</scope>
    <source>
        <strain evidence="14">CHK181-108</strain>
    </source>
</reference>
<protein>
    <recommendedName>
        <fullName evidence="10 11">UDP-N-acetylmuramoyl-tripeptide--D-alanyl-D-alanine ligase</fullName>
        <ecNumber evidence="10 11">6.3.2.10</ecNumber>
    </recommendedName>
    <alternativeName>
        <fullName evidence="10">D-alanyl-D-alanine-adding enzyme</fullName>
    </alternativeName>
</protein>
<dbReference type="EMBL" id="DVLU01000054">
    <property type="protein sequence ID" value="HIT85358.1"/>
    <property type="molecule type" value="Genomic_DNA"/>
</dbReference>
<evidence type="ECO:0000256" key="5">
    <source>
        <dbReference type="ARBA" id="ARBA00022840"/>
    </source>
</evidence>
<comment type="catalytic activity">
    <reaction evidence="10 11">
        <text>D-alanyl-D-alanine + UDP-N-acetyl-alpha-D-muramoyl-L-alanyl-gamma-D-glutamyl-meso-2,6-diaminopimelate + ATP = UDP-N-acetyl-alpha-D-muramoyl-L-alanyl-gamma-D-glutamyl-meso-2,6-diaminopimeloyl-D-alanyl-D-alanine + ADP + phosphate + H(+)</text>
        <dbReference type="Rhea" id="RHEA:28374"/>
        <dbReference type="ChEBI" id="CHEBI:15378"/>
        <dbReference type="ChEBI" id="CHEBI:30616"/>
        <dbReference type="ChEBI" id="CHEBI:43474"/>
        <dbReference type="ChEBI" id="CHEBI:57822"/>
        <dbReference type="ChEBI" id="CHEBI:61386"/>
        <dbReference type="ChEBI" id="CHEBI:83905"/>
        <dbReference type="ChEBI" id="CHEBI:456216"/>
        <dbReference type="EC" id="6.3.2.10"/>
    </reaction>
</comment>
<keyword evidence="4 10" id="KW-0547">Nucleotide-binding</keyword>
<dbReference type="InterPro" id="IPR035911">
    <property type="entry name" value="MurE/MurF_N"/>
</dbReference>
<comment type="pathway">
    <text evidence="10 11">Cell wall biogenesis; peptidoglycan biosynthesis.</text>
</comment>
<keyword evidence="5 10" id="KW-0067">ATP-binding</keyword>
<gene>
    <name evidence="10" type="primary">murF</name>
    <name evidence="14" type="ORF">IAA60_05575</name>
</gene>
<evidence type="ECO:0000256" key="2">
    <source>
        <dbReference type="ARBA" id="ARBA00022598"/>
    </source>
</evidence>
<evidence type="ECO:0000313" key="14">
    <source>
        <dbReference type="EMBL" id="HIT85358.1"/>
    </source>
</evidence>
<accession>A0A9D1H332</accession>
<dbReference type="AlphaFoldDB" id="A0A9D1H332"/>
<keyword evidence="8 10" id="KW-0131">Cell cycle</keyword>
<feature type="binding site" evidence="10">
    <location>
        <begin position="111"/>
        <end position="117"/>
    </location>
    <ligand>
        <name>ATP</name>
        <dbReference type="ChEBI" id="CHEBI:30616"/>
    </ligand>
</feature>
<evidence type="ECO:0000256" key="4">
    <source>
        <dbReference type="ARBA" id="ARBA00022741"/>
    </source>
</evidence>
<dbReference type="GO" id="GO:0009252">
    <property type="term" value="P:peptidoglycan biosynthetic process"/>
    <property type="evidence" value="ECO:0007669"/>
    <property type="project" value="UniProtKB-UniRule"/>
</dbReference>
<name>A0A9D1H332_9FIRM</name>
<dbReference type="GO" id="GO:0005737">
    <property type="term" value="C:cytoplasm"/>
    <property type="evidence" value="ECO:0007669"/>
    <property type="project" value="UniProtKB-SubCell"/>
</dbReference>
<evidence type="ECO:0000256" key="9">
    <source>
        <dbReference type="ARBA" id="ARBA00023316"/>
    </source>
</evidence>
<comment type="caution">
    <text evidence="14">The sequence shown here is derived from an EMBL/GenBank/DDBJ whole genome shotgun (WGS) entry which is preliminary data.</text>
</comment>
<dbReference type="PANTHER" id="PTHR43024">
    <property type="entry name" value="UDP-N-ACETYLMURAMOYL-TRIPEPTIDE--D-ALANYL-D-ALANINE LIGASE"/>
    <property type="match status" value="1"/>
</dbReference>
<dbReference type="SUPFAM" id="SSF53244">
    <property type="entry name" value="MurD-like peptide ligases, peptide-binding domain"/>
    <property type="match status" value="1"/>
</dbReference>
<evidence type="ECO:0000259" key="13">
    <source>
        <dbReference type="Pfam" id="PF08245"/>
    </source>
</evidence>
<evidence type="ECO:0000256" key="6">
    <source>
        <dbReference type="ARBA" id="ARBA00022960"/>
    </source>
</evidence>
<dbReference type="Pfam" id="PF02875">
    <property type="entry name" value="Mur_ligase_C"/>
    <property type="match status" value="1"/>
</dbReference>
<keyword evidence="3 10" id="KW-0132">Cell division</keyword>
<dbReference type="Proteomes" id="UP000824165">
    <property type="component" value="Unassembled WGS sequence"/>
</dbReference>
<dbReference type="GO" id="GO:0051301">
    <property type="term" value="P:cell division"/>
    <property type="evidence" value="ECO:0007669"/>
    <property type="project" value="UniProtKB-KW"/>
</dbReference>
<dbReference type="InterPro" id="IPR051046">
    <property type="entry name" value="MurCDEF_CellWall_CoF430Synth"/>
</dbReference>
<dbReference type="Gene3D" id="3.90.190.20">
    <property type="entry name" value="Mur ligase, C-terminal domain"/>
    <property type="match status" value="1"/>
</dbReference>
<evidence type="ECO:0000256" key="3">
    <source>
        <dbReference type="ARBA" id="ARBA00022618"/>
    </source>
</evidence>
<dbReference type="PANTHER" id="PTHR43024:SF1">
    <property type="entry name" value="UDP-N-ACETYLMURAMOYL-TRIPEPTIDE--D-ALANYL-D-ALANINE LIGASE"/>
    <property type="match status" value="1"/>
</dbReference>
<dbReference type="InterPro" id="IPR036615">
    <property type="entry name" value="Mur_ligase_C_dom_sf"/>
</dbReference>
<dbReference type="GO" id="GO:0047480">
    <property type="term" value="F:UDP-N-acetylmuramoyl-tripeptide-D-alanyl-D-alanine ligase activity"/>
    <property type="evidence" value="ECO:0007669"/>
    <property type="project" value="UniProtKB-UniRule"/>
</dbReference>
<dbReference type="HAMAP" id="MF_02019">
    <property type="entry name" value="MurF"/>
    <property type="match status" value="1"/>
</dbReference>
<evidence type="ECO:0000313" key="15">
    <source>
        <dbReference type="Proteomes" id="UP000824165"/>
    </source>
</evidence>
<dbReference type="SUPFAM" id="SSF53623">
    <property type="entry name" value="MurD-like peptide ligases, catalytic domain"/>
    <property type="match status" value="1"/>
</dbReference>
<dbReference type="InterPro" id="IPR004101">
    <property type="entry name" value="Mur_ligase_C"/>
</dbReference>
<proteinExistence type="inferred from homology"/>
<evidence type="ECO:0000256" key="11">
    <source>
        <dbReference type="RuleBase" id="RU004136"/>
    </source>
</evidence>
<comment type="similarity">
    <text evidence="10">Belongs to the MurCDEF family. MurF subfamily.</text>
</comment>
<dbReference type="GO" id="GO:0008360">
    <property type="term" value="P:regulation of cell shape"/>
    <property type="evidence" value="ECO:0007669"/>
    <property type="project" value="UniProtKB-KW"/>
</dbReference>
<keyword evidence="1 10" id="KW-0963">Cytoplasm</keyword>
<reference evidence="14" key="2">
    <citation type="journal article" date="2021" name="PeerJ">
        <title>Extensive microbial diversity within the chicken gut microbiome revealed by metagenomics and culture.</title>
        <authorList>
            <person name="Gilroy R."/>
            <person name="Ravi A."/>
            <person name="Getino M."/>
            <person name="Pursley I."/>
            <person name="Horton D.L."/>
            <person name="Alikhan N.F."/>
            <person name="Baker D."/>
            <person name="Gharbi K."/>
            <person name="Hall N."/>
            <person name="Watson M."/>
            <person name="Adriaenssens E.M."/>
            <person name="Foster-Nyarko E."/>
            <person name="Jarju S."/>
            <person name="Secka A."/>
            <person name="Antonio M."/>
            <person name="Oren A."/>
            <person name="Chaudhuri R.R."/>
            <person name="La Ragione R."/>
            <person name="Hildebrand F."/>
            <person name="Pallen M.J."/>
        </authorList>
    </citation>
    <scope>NUCLEOTIDE SEQUENCE</scope>
    <source>
        <strain evidence="14">CHK181-108</strain>
    </source>
</reference>
<dbReference type="Pfam" id="PF08245">
    <property type="entry name" value="Mur_ligase_M"/>
    <property type="match status" value="1"/>
</dbReference>
<evidence type="ECO:0000256" key="8">
    <source>
        <dbReference type="ARBA" id="ARBA00023306"/>
    </source>
</evidence>
<feature type="domain" description="Mur ligase C-terminal" evidence="12">
    <location>
        <begin position="322"/>
        <end position="443"/>
    </location>
</feature>
<dbReference type="InterPro" id="IPR036565">
    <property type="entry name" value="Mur-like_cat_sf"/>
</dbReference>
<keyword evidence="9 10" id="KW-0961">Cell wall biogenesis/degradation</keyword>
<dbReference type="Gene3D" id="3.40.1390.10">
    <property type="entry name" value="MurE/MurF, N-terminal domain"/>
    <property type="match status" value="1"/>
</dbReference>
<dbReference type="GO" id="GO:0005524">
    <property type="term" value="F:ATP binding"/>
    <property type="evidence" value="ECO:0007669"/>
    <property type="project" value="UniProtKB-UniRule"/>
</dbReference>
<dbReference type="Gene3D" id="3.40.1190.10">
    <property type="entry name" value="Mur-like, catalytic domain"/>
    <property type="match status" value="1"/>
</dbReference>
<dbReference type="SUPFAM" id="SSF63418">
    <property type="entry name" value="MurE/MurF N-terminal domain"/>
    <property type="match status" value="1"/>
</dbReference>
<dbReference type="GO" id="GO:0071555">
    <property type="term" value="P:cell wall organization"/>
    <property type="evidence" value="ECO:0007669"/>
    <property type="project" value="UniProtKB-KW"/>
</dbReference>
<feature type="domain" description="Mur ligase central" evidence="13">
    <location>
        <begin position="109"/>
        <end position="298"/>
    </location>
</feature>
<evidence type="ECO:0000259" key="12">
    <source>
        <dbReference type="Pfam" id="PF02875"/>
    </source>
</evidence>
<evidence type="ECO:0000256" key="10">
    <source>
        <dbReference type="HAMAP-Rule" id="MF_02019"/>
    </source>
</evidence>
<keyword evidence="7 10" id="KW-0573">Peptidoglycan synthesis</keyword>
<evidence type="ECO:0000256" key="1">
    <source>
        <dbReference type="ARBA" id="ARBA00022490"/>
    </source>
</evidence>
<dbReference type="InterPro" id="IPR013221">
    <property type="entry name" value="Mur_ligase_cen"/>
</dbReference>
<evidence type="ECO:0000256" key="7">
    <source>
        <dbReference type="ARBA" id="ARBA00022984"/>
    </source>
</evidence>
<sequence>MQSLTVREIIEATGGALLSGSDNLTITSVVTNSGEAGEGALFVPLIGEKFDAHEFIKAAFDMGAAATLTQKETELLVDKTIIRVDDTKKAFGDIAAFYKKKYRIPTVAVTGSVGKTTTKDMTAAALGQKYNTIKTPNNFNNDIGVPITVLSQDKEHEAAVVEVGMNHFGEIERLVEIVRPDAAIITNIGMSHIENLGSREGILKAKLEVASYFGGDNTLIINGDDEYLSTIEDTGKYKIIRYGLNLNKEKNGVTAKNIVNNGLDGIEFDISVCGKTYHAAVKLPGVHNVYNALAAVCAGIVFGVSPEDSIKGIESCEYTSQRLQIERNNGIELINDCYNASPDSMKAALSVMPYSLQKRRVAVLGDMQEMGDYADDAHYKLGAEIVKNKIDLLITAGKHAAMIAKGAAELGFENYKCFDKTLEAANCVKREVRPGDCVLVKASHGMRFEEIAAAVKEL</sequence>
<dbReference type="NCBIfam" id="TIGR01143">
    <property type="entry name" value="murF"/>
    <property type="match status" value="1"/>
</dbReference>
<comment type="function">
    <text evidence="10 11">Involved in cell wall formation. Catalyzes the final step in the synthesis of UDP-N-acetylmuramoyl-pentapeptide, the precursor of murein.</text>
</comment>
<keyword evidence="6 10" id="KW-0133">Cell shape</keyword>